<proteinExistence type="predicted"/>
<gene>
    <name evidence="1" type="ORF">D934_07545</name>
</gene>
<reference evidence="1 2" key="1">
    <citation type="submission" date="2013-08" db="EMBL/GenBank/DDBJ databases">
        <authorList>
            <person name="Stouthamer R."/>
            <person name="Nunney L."/>
        </authorList>
    </citation>
    <scope>NUCLEOTIDE SEQUENCE [LARGE SCALE GENOMIC DNA]</scope>
    <source>
        <strain evidence="2">ann-1</strain>
    </source>
</reference>
<evidence type="ECO:0000313" key="1">
    <source>
        <dbReference type="EMBL" id="AIC11293.1"/>
    </source>
</evidence>
<name>A0A060H6S5_XYLFS</name>
<dbReference type="EMBL" id="CP006696">
    <property type="protein sequence ID" value="AIC11293.1"/>
    <property type="molecule type" value="Genomic_DNA"/>
</dbReference>
<dbReference type="HOGENOM" id="CLU_2249060_0_0_6"/>
<evidence type="ECO:0000313" key="2">
    <source>
        <dbReference type="Proteomes" id="UP000027215"/>
    </source>
</evidence>
<dbReference type="AlphaFoldDB" id="A0A060H6S5"/>
<accession>A0A060H6S5</accession>
<organism evidence="1 2">
    <name type="scientific">Xylella fastidiosa subsp. sandyi Ann-1</name>
    <dbReference type="NCBI Taxonomy" id="155920"/>
    <lineage>
        <taxon>Bacteria</taxon>
        <taxon>Pseudomonadati</taxon>
        <taxon>Pseudomonadota</taxon>
        <taxon>Gammaproteobacteria</taxon>
        <taxon>Lysobacterales</taxon>
        <taxon>Lysobacteraceae</taxon>
        <taxon>Xylella</taxon>
    </lineage>
</organism>
<dbReference type="KEGG" id="xfs:D934_07545"/>
<sequence length="104" mass="11998">MVVIPVRGDRQFFDAPDFLASFWIQWNVFRNVRIWLSLFEDVSETPSDRIVTTFNVTITPPCHTQLTGDCFGNRWLLCKMPADASSGFIKPRWPKLVITDTGFD</sequence>
<protein>
    <submittedName>
        <fullName evidence="1">Uncharacterized protein</fullName>
    </submittedName>
</protein>
<dbReference type="Proteomes" id="UP000027215">
    <property type="component" value="Chromosome"/>
</dbReference>